<evidence type="ECO:0000256" key="5">
    <source>
        <dbReference type="ARBA" id="ARBA00022927"/>
    </source>
</evidence>
<dbReference type="Gene3D" id="1.10.287.110">
    <property type="entry name" value="DnaJ domain"/>
    <property type="match status" value="1"/>
</dbReference>
<evidence type="ECO:0000256" key="2">
    <source>
        <dbReference type="ARBA" id="ARBA00008817"/>
    </source>
</evidence>
<dbReference type="EMBL" id="BRXW01000496">
    <property type="protein sequence ID" value="GMH60229.1"/>
    <property type="molecule type" value="Genomic_DNA"/>
</dbReference>
<dbReference type="PANTHER" id="PTHR12388:SF0">
    <property type="entry name" value="MITOCHONDRIAL IMPORT INNER MEMBRANE TRANSLOCASE SUBUNIT TIM16"/>
    <property type="match status" value="1"/>
</dbReference>
<keyword evidence="8" id="KW-0472">Membrane</keyword>
<dbReference type="GO" id="GO:0030150">
    <property type="term" value="P:protein import into mitochondrial matrix"/>
    <property type="evidence" value="ECO:0007669"/>
    <property type="project" value="InterPro"/>
</dbReference>
<dbReference type="PANTHER" id="PTHR12388">
    <property type="entry name" value="MITOCHONDRIA ASSOCIATED GRANULOCYTE MACROPHAGE CSF SIGNALING MOLECULE"/>
    <property type="match status" value="1"/>
</dbReference>
<dbReference type="Pfam" id="PF03656">
    <property type="entry name" value="Pam16"/>
    <property type="match status" value="1"/>
</dbReference>
<comment type="subcellular location">
    <subcellularLocation>
        <location evidence="1">Mitochondrion inner membrane</location>
        <topology evidence="1">Peripheral membrane protein</topology>
    </subcellularLocation>
</comment>
<evidence type="ECO:0000256" key="8">
    <source>
        <dbReference type="ARBA" id="ARBA00023136"/>
    </source>
</evidence>
<evidence type="ECO:0000256" key="4">
    <source>
        <dbReference type="ARBA" id="ARBA00022792"/>
    </source>
</evidence>
<evidence type="ECO:0000256" key="7">
    <source>
        <dbReference type="ARBA" id="ARBA00023128"/>
    </source>
</evidence>
<keyword evidence="6" id="KW-0811">Translocation</keyword>
<dbReference type="GO" id="GO:0005744">
    <property type="term" value="C:TIM23 mitochondrial import inner membrane translocase complex"/>
    <property type="evidence" value="ECO:0007669"/>
    <property type="project" value="InterPro"/>
</dbReference>
<proteinExistence type="inferred from homology"/>
<keyword evidence="3" id="KW-0813">Transport</keyword>
<name>A0A9W7DXL0_9STRA</name>
<evidence type="ECO:0000256" key="3">
    <source>
        <dbReference type="ARBA" id="ARBA00022448"/>
    </source>
</evidence>
<keyword evidence="4" id="KW-0999">Mitochondrion inner membrane</keyword>
<dbReference type="InterPro" id="IPR036869">
    <property type="entry name" value="J_dom_sf"/>
</dbReference>
<keyword evidence="5" id="KW-0653">Protein transport</keyword>
<sequence length="135" mass="14846">MAGPIIRILGQVAVMAAGIFGKAFVTAYQQAVQQAKSGGSAKQAAEAAAKAAGLEKNLLTKSEARQILNLSKSECTPTSIQKQYDRYFNANAVDNGGSFYLQSKVYRAKELLDFHMKEKERDAREKKMEEEVPKE</sequence>
<evidence type="ECO:0000256" key="6">
    <source>
        <dbReference type="ARBA" id="ARBA00023010"/>
    </source>
</evidence>
<dbReference type="OrthoDB" id="10262892at2759"/>
<dbReference type="FunFam" id="1.10.287.110:FF:000006">
    <property type="entry name" value="Import inner membrane translocase subunit TIM16"/>
    <property type="match status" value="1"/>
</dbReference>
<accession>A0A9W7DXL0</accession>
<organism evidence="9 10">
    <name type="scientific">Triparma laevis f. longispina</name>
    <dbReference type="NCBI Taxonomy" id="1714387"/>
    <lineage>
        <taxon>Eukaryota</taxon>
        <taxon>Sar</taxon>
        <taxon>Stramenopiles</taxon>
        <taxon>Ochrophyta</taxon>
        <taxon>Bolidophyceae</taxon>
        <taxon>Parmales</taxon>
        <taxon>Triparmaceae</taxon>
        <taxon>Triparma</taxon>
    </lineage>
</organism>
<keyword evidence="10" id="KW-1185">Reference proteome</keyword>
<evidence type="ECO:0008006" key="11">
    <source>
        <dbReference type="Google" id="ProtNLM"/>
    </source>
</evidence>
<keyword evidence="7" id="KW-0496">Mitochondrion</keyword>
<dbReference type="AlphaFoldDB" id="A0A9W7DXL0"/>
<comment type="similarity">
    <text evidence="2">Belongs to the TIM16/PAM16 family.</text>
</comment>
<evidence type="ECO:0000313" key="10">
    <source>
        <dbReference type="Proteomes" id="UP001165122"/>
    </source>
</evidence>
<evidence type="ECO:0000313" key="9">
    <source>
        <dbReference type="EMBL" id="GMH60229.1"/>
    </source>
</evidence>
<protein>
    <recommendedName>
        <fullName evidence="11">Mitochondrial import inner membrane translocase subunit tim16</fullName>
    </recommendedName>
</protein>
<dbReference type="Proteomes" id="UP001165122">
    <property type="component" value="Unassembled WGS sequence"/>
</dbReference>
<reference evidence="10" key="1">
    <citation type="journal article" date="2023" name="Commun. Biol.">
        <title>Genome analysis of Parmales, the sister group of diatoms, reveals the evolutionary specialization of diatoms from phago-mixotrophs to photoautotrophs.</title>
        <authorList>
            <person name="Ban H."/>
            <person name="Sato S."/>
            <person name="Yoshikawa S."/>
            <person name="Yamada K."/>
            <person name="Nakamura Y."/>
            <person name="Ichinomiya M."/>
            <person name="Sato N."/>
            <person name="Blanc-Mathieu R."/>
            <person name="Endo H."/>
            <person name="Kuwata A."/>
            <person name="Ogata H."/>
        </authorList>
    </citation>
    <scope>NUCLEOTIDE SEQUENCE [LARGE SCALE GENOMIC DNA]</scope>
    <source>
        <strain evidence="10">NIES 3700</strain>
    </source>
</reference>
<evidence type="ECO:0000256" key="1">
    <source>
        <dbReference type="ARBA" id="ARBA00004637"/>
    </source>
</evidence>
<dbReference type="InterPro" id="IPR005341">
    <property type="entry name" value="Tim16"/>
</dbReference>
<gene>
    <name evidence="9" type="ORF">TrLO_g15901</name>
</gene>
<comment type="caution">
    <text evidence="9">The sequence shown here is derived from an EMBL/GenBank/DDBJ whole genome shotgun (WGS) entry which is preliminary data.</text>
</comment>